<sequence>MTERVTVRGGCHAAEARRCSRWRGAGAFVNEDGVCCRSNMCRVRWRGAASTNNDGAQGWRRCCSAKMVAALLRREGADSFTIEDGGCSCWCGVRCGARCSCDGGAAGITDLRMVMVPLVSAGEVREWWPAAAIVMMFVNMGEVEHKGVKEVYKRQAPRQRTPVSDTHLEVYKRQAPRQRTPVSDTHLEVYKRQAPRQRTPVSDTHLEVYKRQAPRQRTPVSDTHLEVYKRQAPRQRTPVSDTHLEVYKRQAPRQRTPVSDTHLERHLVLAWSCSRHPLSARVPFDCHVHYSSYCAPRSRVEVPWLFSSEEQRRDLSISPRRDETGSSPEFLARKVARAARSTFERAGNSPRREGSRLSEIPRCSGPCLL</sequence>
<accession>A0A4D6MPR7</accession>
<reference evidence="2 3" key="1">
    <citation type="submission" date="2019-04" db="EMBL/GenBank/DDBJ databases">
        <title>An improved genome assembly and genetic linkage map for asparagus bean, Vigna unguiculata ssp. sesquipedialis.</title>
        <authorList>
            <person name="Xia Q."/>
            <person name="Zhang R."/>
            <person name="Dong Y."/>
        </authorList>
    </citation>
    <scope>NUCLEOTIDE SEQUENCE [LARGE SCALE GENOMIC DNA]</scope>
    <source>
        <tissue evidence="2">Leaf</tissue>
    </source>
</reference>
<dbReference type="Proteomes" id="UP000501690">
    <property type="component" value="Linkage Group LG8"/>
</dbReference>
<protein>
    <submittedName>
        <fullName evidence="2">Uncharacterized protein</fullName>
    </submittedName>
</protein>
<evidence type="ECO:0000256" key="1">
    <source>
        <dbReference type="SAM" id="MobiDB-lite"/>
    </source>
</evidence>
<evidence type="ECO:0000313" key="3">
    <source>
        <dbReference type="Proteomes" id="UP000501690"/>
    </source>
</evidence>
<organism evidence="2 3">
    <name type="scientific">Vigna unguiculata</name>
    <name type="common">Cowpea</name>
    <dbReference type="NCBI Taxonomy" id="3917"/>
    <lineage>
        <taxon>Eukaryota</taxon>
        <taxon>Viridiplantae</taxon>
        <taxon>Streptophyta</taxon>
        <taxon>Embryophyta</taxon>
        <taxon>Tracheophyta</taxon>
        <taxon>Spermatophyta</taxon>
        <taxon>Magnoliopsida</taxon>
        <taxon>eudicotyledons</taxon>
        <taxon>Gunneridae</taxon>
        <taxon>Pentapetalae</taxon>
        <taxon>rosids</taxon>
        <taxon>fabids</taxon>
        <taxon>Fabales</taxon>
        <taxon>Fabaceae</taxon>
        <taxon>Papilionoideae</taxon>
        <taxon>50 kb inversion clade</taxon>
        <taxon>NPAAA clade</taxon>
        <taxon>indigoferoid/millettioid clade</taxon>
        <taxon>Phaseoleae</taxon>
        <taxon>Vigna</taxon>
    </lineage>
</organism>
<dbReference type="EMBL" id="CP039352">
    <property type="protein sequence ID" value="QCE03540.1"/>
    <property type="molecule type" value="Genomic_DNA"/>
</dbReference>
<dbReference type="AlphaFoldDB" id="A0A4D6MPR7"/>
<evidence type="ECO:0000313" key="2">
    <source>
        <dbReference type="EMBL" id="QCE03540.1"/>
    </source>
</evidence>
<gene>
    <name evidence="2" type="ORF">DEO72_LG8g1565</name>
</gene>
<feature type="region of interest" description="Disordered" evidence="1">
    <location>
        <begin position="341"/>
        <end position="369"/>
    </location>
</feature>
<name>A0A4D6MPR7_VIGUN</name>
<proteinExistence type="predicted"/>
<keyword evidence="3" id="KW-1185">Reference proteome</keyword>